<dbReference type="Proteomes" id="UP000254512">
    <property type="component" value="Unassembled WGS sequence"/>
</dbReference>
<gene>
    <name evidence="1" type="ORF">NCTC11645_01520</name>
</gene>
<name>A0A377HLZ1_GRIHO</name>
<dbReference type="RefSeq" id="WP_005506009.1">
    <property type="nucleotide sequence ID" value="NZ_CP035690.1"/>
</dbReference>
<dbReference type="AlphaFoldDB" id="A0A377HLZ1"/>
<protein>
    <submittedName>
        <fullName evidence="1">Uncharacterized protein</fullName>
    </submittedName>
</protein>
<evidence type="ECO:0000313" key="2">
    <source>
        <dbReference type="Proteomes" id="UP000254512"/>
    </source>
</evidence>
<reference evidence="1 2" key="1">
    <citation type="submission" date="2018-06" db="EMBL/GenBank/DDBJ databases">
        <authorList>
            <consortium name="Pathogen Informatics"/>
            <person name="Doyle S."/>
        </authorList>
    </citation>
    <scope>NUCLEOTIDE SEQUENCE [LARGE SCALE GENOMIC DNA]</scope>
    <source>
        <strain evidence="1 2">NCTC11645</strain>
    </source>
</reference>
<sequence>MQEMLSLYRKVGGSIWNGENGDSKTGEGLGWPASFEYWTMTSGHQDYVPYQGYYDLVNMKNATSWMIGYLSDPAYASCVSETQTTATEK</sequence>
<organism evidence="1 2">
    <name type="scientific">Grimontia hollisae</name>
    <name type="common">Vibrio hollisae</name>
    <dbReference type="NCBI Taxonomy" id="673"/>
    <lineage>
        <taxon>Bacteria</taxon>
        <taxon>Pseudomonadati</taxon>
        <taxon>Pseudomonadota</taxon>
        <taxon>Gammaproteobacteria</taxon>
        <taxon>Vibrionales</taxon>
        <taxon>Vibrionaceae</taxon>
        <taxon>Grimontia</taxon>
    </lineage>
</organism>
<accession>A0A377HLZ1</accession>
<evidence type="ECO:0000313" key="1">
    <source>
        <dbReference type="EMBL" id="STO57136.1"/>
    </source>
</evidence>
<dbReference type="EMBL" id="UGHD01000002">
    <property type="protein sequence ID" value="STO57136.1"/>
    <property type="molecule type" value="Genomic_DNA"/>
</dbReference>
<dbReference type="STRING" id="673.AL542_03675"/>
<proteinExistence type="predicted"/>